<gene>
    <name evidence="6" type="ORF">PtoMrB4_33290</name>
</gene>
<dbReference type="InterPro" id="IPR023346">
    <property type="entry name" value="Lysozyme-like_dom_sf"/>
</dbReference>
<feature type="region of interest" description="Disordered" evidence="3">
    <location>
        <begin position="1"/>
        <end position="25"/>
    </location>
</feature>
<dbReference type="InterPro" id="IPR008258">
    <property type="entry name" value="Transglycosylase_SLT_dom_1"/>
</dbReference>
<feature type="region of interest" description="Disordered" evidence="3">
    <location>
        <begin position="288"/>
        <end position="324"/>
    </location>
</feature>
<reference evidence="6 7" key="1">
    <citation type="journal article" date="2020" name="Microbiol. Resour. Announc.">
        <title>Complete genome sequence of Pseudomonas otitidis strain MrB4, isolated from Lake Biwa in Japan.</title>
        <authorList>
            <person name="Miyazaki K."/>
            <person name="Hase E."/>
            <person name="Maruya T."/>
        </authorList>
    </citation>
    <scope>NUCLEOTIDE SEQUENCE [LARGE SCALE GENOMIC DNA]</scope>
    <source>
        <strain evidence="6 7">MrB4</strain>
    </source>
</reference>
<dbReference type="CDD" id="cd13401">
    <property type="entry name" value="Slt70-like"/>
    <property type="match status" value="1"/>
</dbReference>
<dbReference type="GO" id="GO:0044781">
    <property type="term" value="P:bacterial-type flagellum organization"/>
    <property type="evidence" value="ECO:0007669"/>
    <property type="project" value="UniProtKB-KW"/>
</dbReference>
<dbReference type="GO" id="GO:0000270">
    <property type="term" value="P:peptidoglycan metabolic process"/>
    <property type="evidence" value="ECO:0007669"/>
    <property type="project" value="InterPro"/>
</dbReference>
<comment type="similarity">
    <text evidence="1">Belongs to the transglycosylase Slt family.</text>
</comment>
<evidence type="ECO:0000256" key="2">
    <source>
        <dbReference type="ARBA" id="ARBA00022795"/>
    </source>
</evidence>
<dbReference type="PANTHER" id="PTHR37423">
    <property type="entry name" value="SOLUBLE LYTIC MUREIN TRANSGLYCOSYLASE-RELATED"/>
    <property type="match status" value="1"/>
</dbReference>
<evidence type="ECO:0008006" key="8">
    <source>
        <dbReference type="Google" id="ProtNLM"/>
    </source>
</evidence>
<dbReference type="AlphaFoldDB" id="A0A679GJ22"/>
<dbReference type="GeneID" id="57398547"/>
<feature type="region of interest" description="Disordered" evidence="3">
    <location>
        <begin position="93"/>
        <end position="124"/>
    </location>
</feature>
<evidence type="ECO:0000313" key="6">
    <source>
        <dbReference type="EMBL" id="BCA29352.1"/>
    </source>
</evidence>
<dbReference type="GO" id="GO:0008933">
    <property type="term" value="F:peptidoglycan lytic transglycosylase activity"/>
    <property type="evidence" value="ECO:0007669"/>
    <property type="project" value="InterPro"/>
</dbReference>
<dbReference type="Proteomes" id="UP000501237">
    <property type="component" value="Chromosome"/>
</dbReference>
<protein>
    <recommendedName>
        <fullName evidence="8">Transglycosylase SLT domain-containing protein</fullName>
    </recommendedName>
</protein>
<feature type="domain" description="Transglycosylase SLT" evidence="4">
    <location>
        <begin position="159"/>
        <end position="256"/>
    </location>
</feature>
<accession>A0A679GJ22</accession>
<dbReference type="PROSITE" id="PS00922">
    <property type="entry name" value="TRANSGLYCOSYLASE"/>
    <property type="match status" value="1"/>
</dbReference>
<dbReference type="KEGG" id="poj:PtoMrB4_33290"/>
<dbReference type="Gene3D" id="1.10.530.10">
    <property type="match status" value="1"/>
</dbReference>
<dbReference type="Pfam" id="PF10135">
    <property type="entry name" value="Rod-binding"/>
    <property type="match status" value="1"/>
</dbReference>
<sequence>MASTLPPSLTLRAGRDLNPARAPRSQLQAASEDFEALFLQQLLKEMRKAGDVLSEGNPLRSRQLDTLRDLHDEALARHLAGSGQAGIAGLLVSQLGGEPPEPGAVPAAPAGHLPPPMPTPAQPARSRAMGTWLAGAAGLAASAATPLSTLARGSAGLRALVGSVVRHESAGDARAVSAKGALGLMQLMPDTARDMAQALGLPFDPQRLLDDPGYNLRLGRAYLEQLLARYDQQPALALAAYNAGPGRVDEWLQRFGDPRLGEVSTEAWVESIPFAETRAYTRSILRDLNGPSRPVAPSPVRGSPPAHSAAFAPSIRTGHEENDA</sequence>
<evidence type="ECO:0000313" key="7">
    <source>
        <dbReference type="Proteomes" id="UP000501237"/>
    </source>
</evidence>
<evidence type="ECO:0000259" key="5">
    <source>
        <dbReference type="Pfam" id="PF10135"/>
    </source>
</evidence>
<dbReference type="PANTHER" id="PTHR37423:SF2">
    <property type="entry name" value="MEMBRANE-BOUND LYTIC MUREIN TRANSGLYCOSYLASE C"/>
    <property type="match status" value="1"/>
</dbReference>
<feature type="compositionally biased region" description="Pro residues" evidence="3">
    <location>
        <begin position="112"/>
        <end position="121"/>
    </location>
</feature>
<feature type="domain" description="Flagellar protein FlgJ N-terminal" evidence="5">
    <location>
        <begin position="44"/>
        <end position="94"/>
    </location>
</feature>
<proteinExistence type="inferred from homology"/>
<feature type="compositionally biased region" description="Low complexity" evidence="3">
    <location>
        <begin position="303"/>
        <end position="314"/>
    </location>
</feature>
<evidence type="ECO:0000256" key="1">
    <source>
        <dbReference type="ARBA" id="ARBA00007734"/>
    </source>
</evidence>
<dbReference type="InterPro" id="IPR019301">
    <property type="entry name" value="Flagellar_prot_FlgJ_N"/>
</dbReference>
<dbReference type="GO" id="GO:0016020">
    <property type="term" value="C:membrane"/>
    <property type="evidence" value="ECO:0007669"/>
    <property type="project" value="InterPro"/>
</dbReference>
<dbReference type="Pfam" id="PF01464">
    <property type="entry name" value="SLT"/>
    <property type="match status" value="1"/>
</dbReference>
<evidence type="ECO:0000259" key="4">
    <source>
        <dbReference type="Pfam" id="PF01464"/>
    </source>
</evidence>
<organism evidence="6 7">
    <name type="scientific">Metapseudomonas otitidis</name>
    <dbReference type="NCBI Taxonomy" id="319939"/>
    <lineage>
        <taxon>Bacteria</taxon>
        <taxon>Pseudomonadati</taxon>
        <taxon>Pseudomonadota</taxon>
        <taxon>Gammaproteobacteria</taxon>
        <taxon>Pseudomonadales</taxon>
        <taxon>Pseudomonadaceae</taxon>
        <taxon>Metapseudomonas</taxon>
    </lineage>
</organism>
<keyword evidence="2" id="KW-1005">Bacterial flagellum biogenesis</keyword>
<dbReference type="EMBL" id="AP022642">
    <property type="protein sequence ID" value="BCA29352.1"/>
    <property type="molecule type" value="Genomic_DNA"/>
</dbReference>
<dbReference type="SUPFAM" id="SSF53955">
    <property type="entry name" value="Lysozyme-like"/>
    <property type="match status" value="1"/>
</dbReference>
<evidence type="ECO:0000256" key="3">
    <source>
        <dbReference type="SAM" id="MobiDB-lite"/>
    </source>
</evidence>
<name>A0A679GJ22_9GAMM</name>
<dbReference type="RefSeq" id="WP_172433972.1">
    <property type="nucleotide sequence ID" value="NZ_AP022642.1"/>
</dbReference>
<dbReference type="InterPro" id="IPR000189">
    <property type="entry name" value="Transglyc_AS"/>
</dbReference>